<evidence type="ECO:0000256" key="10">
    <source>
        <dbReference type="ARBA" id="ARBA00023049"/>
    </source>
</evidence>
<dbReference type="InterPro" id="IPR027268">
    <property type="entry name" value="Peptidase_M4/M1_CTD_sf"/>
</dbReference>
<dbReference type="GO" id="GO:0098552">
    <property type="term" value="C:side of membrane"/>
    <property type="evidence" value="ECO:0007669"/>
    <property type="project" value="UniProtKB-KW"/>
</dbReference>
<evidence type="ECO:0000256" key="5">
    <source>
        <dbReference type="ARBA" id="ARBA00022622"/>
    </source>
</evidence>
<dbReference type="Pfam" id="PF09127">
    <property type="entry name" value="Leuk-A4-hydro_C"/>
    <property type="match status" value="1"/>
</dbReference>
<gene>
    <name evidence="16" type="ORF">RI129_003964</name>
</gene>
<organism evidence="16 17">
    <name type="scientific">Pyrocoelia pectoralis</name>
    <dbReference type="NCBI Taxonomy" id="417401"/>
    <lineage>
        <taxon>Eukaryota</taxon>
        <taxon>Metazoa</taxon>
        <taxon>Ecdysozoa</taxon>
        <taxon>Arthropoda</taxon>
        <taxon>Hexapoda</taxon>
        <taxon>Insecta</taxon>
        <taxon>Pterygota</taxon>
        <taxon>Neoptera</taxon>
        <taxon>Endopterygota</taxon>
        <taxon>Coleoptera</taxon>
        <taxon>Polyphaga</taxon>
        <taxon>Elateriformia</taxon>
        <taxon>Elateroidea</taxon>
        <taxon>Lampyridae</taxon>
        <taxon>Lampyrinae</taxon>
        <taxon>Pyrocoelia</taxon>
    </lineage>
</organism>
<dbReference type="GO" id="GO:0005886">
    <property type="term" value="C:plasma membrane"/>
    <property type="evidence" value="ECO:0007669"/>
    <property type="project" value="UniProtKB-SubCell"/>
</dbReference>
<evidence type="ECO:0000313" key="17">
    <source>
        <dbReference type="Proteomes" id="UP001329430"/>
    </source>
</evidence>
<dbReference type="Gene3D" id="1.25.40.320">
    <property type="entry name" value="Peptidase M1, leukotriene A4 hydrolase/aminopeptidase C-terminal domain"/>
    <property type="match status" value="1"/>
</dbReference>
<keyword evidence="9 14" id="KW-0862">Zinc</keyword>
<dbReference type="Pfam" id="PF01433">
    <property type="entry name" value="Peptidase_M1"/>
    <property type="match status" value="1"/>
</dbReference>
<dbReference type="Gene3D" id="3.30.2010.30">
    <property type="match status" value="1"/>
</dbReference>
<dbReference type="InterPro" id="IPR045357">
    <property type="entry name" value="Aminopeptidase_N-like_N"/>
</dbReference>
<dbReference type="GO" id="GO:0004301">
    <property type="term" value="F:epoxide hydrolase activity"/>
    <property type="evidence" value="ECO:0007669"/>
    <property type="project" value="TreeGrafter"/>
</dbReference>
<keyword evidence="6" id="KW-0645">Protease</keyword>
<name>A0AAN7ZNK7_9COLE</name>
<feature type="binding site" evidence="13">
    <location>
        <begin position="136"/>
        <end position="138"/>
    </location>
    <ligand>
        <name>a peptide</name>
        <dbReference type="ChEBI" id="CHEBI:60466"/>
    </ligand>
</feature>
<feature type="binding site" evidence="14">
    <location>
        <position position="298"/>
    </location>
    <ligand>
        <name>Zn(2+)</name>
        <dbReference type="ChEBI" id="CHEBI:29105"/>
        <note>catalytic</note>
    </ligand>
</feature>
<dbReference type="SUPFAM" id="SSF55486">
    <property type="entry name" value="Metalloproteases ('zincins'), catalytic domain"/>
    <property type="match status" value="1"/>
</dbReference>
<dbReference type="SUPFAM" id="SSF48371">
    <property type="entry name" value="ARM repeat"/>
    <property type="match status" value="1"/>
</dbReference>
<keyword evidence="8" id="KW-0378">Hydrolase</keyword>
<keyword evidence="4" id="KW-0963">Cytoplasm</keyword>
<evidence type="ECO:0000256" key="7">
    <source>
        <dbReference type="ARBA" id="ARBA00022723"/>
    </source>
</evidence>
<dbReference type="GO" id="GO:0008270">
    <property type="term" value="F:zinc ion binding"/>
    <property type="evidence" value="ECO:0007669"/>
    <property type="project" value="InterPro"/>
</dbReference>
<evidence type="ECO:0000259" key="15">
    <source>
        <dbReference type="SMART" id="SM01263"/>
    </source>
</evidence>
<dbReference type="FunFam" id="1.10.390.10:FF:000003">
    <property type="entry name" value="Leukotriene A(4) hydrolase"/>
    <property type="match status" value="1"/>
</dbReference>
<evidence type="ECO:0000256" key="8">
    <source>
        <dbReference type="ARBA" id="ARBA00022801"/>
    </source>
</evidence>
<dbReference type="PANTHER" id="PTHR45726:SF3">
    <property type="entry name" value="LEUKOTRIENE A-4 HYDROLASE"/>
    <property type="match status" value="1"/>
</dbReference>
<dbReference type="InterPro" id="IPR042097">
    <property type="entry name" value="Aminopeptidase_N-like_N_sf"/>
</dbReference>
<feature type="binding site" evidence="13">
    <location>
        <begin position="265"/>
        <end position="270"/>
    </location>
    <ligand>
        <name>a peptide</name>
        <dbReference type="ChEBI" id="CHEBI:60466"/>
    </ligand>
</feature>
<dbReference type="PRINTS" id="PR00756">
    <property type="entry name" value="ALADIPTASE"/>
</dbReference>
<dbReference type="GO" id="GO:0008237">
    <property type="term" value="F:metallopeptidase activity"/>
    <property type="evidence" value="ECO:0007669"/>
    <property type="project" value="UniProtKB-KW"/>
</dbReference>
<dbReference type="InterPro" id="IPR015211">
    <property type="entry name" value="Peptidase_M1_C"/>
</dbReference>
<protein>
    <recommendedName>
        <fullName evidence="15">Peptidase M1 leukotriene A4 hydrolase/aminopeptidase C-terminal domain-containing protein</fullName>
    </recommendedName>
</protein>
<feature type="active site" description="Proton donor" evidence="12">
    <location>
        <position position="382"/>
    </location>
</feature>
<accession>A0AAN7ZNK7</accession>
<dbReference type="Pfam" id="PF17900">
    <property type="entry name" value="Peptidase_M1_N"/>
    <property type="match status" value="1"/>
</dbReference>
<evidence type="ECO:0000256" key="4">
    <source>
        <dbReference type="ARBA" id="ARBA00022490"/>
    </source>
</evidence>
<dbReference type="EMBL" id="JAVRBK010000002">
    <property type="protein sequence ID" value="KAK5649072.1"/>
    <property type="molecule type" value="Genomic_DNA"/>
</dbReference>
<reference evidence="16 17" key="1">
    <citation type="journal article" date="2024" name="Insects">
        <title>An Improved Chromosome-Level Genome Assembly of the Firefly Pyrocoelia pectoralis.</title>
        <authorList>
            <person name="Fu X."/>
            <person name="Meyer-Rochow V.B."/>
            <person name="Ballantyne L."/>
            <person name="Zhu X."/>
        </authorList>
    </citation>
    <scope>NUCLEOTIDE SEQUENCE [LARGE SCALE GENOMIC DNA]</scope>
    <source>
        <strain evidence="16">XCY_ONT2</strain>
    </source>
</reference>
<evidence type="ECO:0000256" key="12">
    <source>
        <dbReference type="PIRSR" id="PIRSR634015-1"/>
    </source>
</evidence>
<evidence type="ECO:0000313" key="16">
    <source>
        <dbReference type="EMBL" id="KAK5649072.1"/>
    </source>
</evidence>
<feature type="active site" description="Proton acceptor" evidence="12">
    <location>
        <position position="295"/>
    </location>
</feature>
<comment type="subcellular location">
    <subcellularLocation>
        <location evidence="2">Cell membrane</location>
        <topology evidence="2">Lipid-anchor</topology>
        <topology evidence="2">GPI-anchor</topology>
    </subcellularLocation>
    <subcellularLocation>
        <location evidence="1">Cytoplasm</location>
    </subcellularLocation>
</comment>
<dbReference type="InterPro" id="IPR038502">
    <property type="entry name" value="M1_LTA-4_hydro/amino_C_sf"/>
</dbReference>
<evidence type="ECO:0000256" key="14">
    <source>
        <dbReference type="PIRSR" id="PIRSR634015-3"/>
    </source>
</evidence>
<evidence type="ECO:0000256" key="11">
    <source>
        <dbReference type="ARBA" id="ARBA00023288"/>
    </source>
</evidence>
<dbReference type="GO" id="GO:0043171">
    <property type="term" value="P:peptide catabolic process"/>
    <property type="evidence" value="ECO:0007669"/>
    <property type="project" value="TreeGrafter"/>
</dbReference>
<dbReference type="GO" id="GO:0004177">
    <property type="term" value="F:aminopeptidase activity"/>
    <property type="evidence" value="ECO:0007669"/>
    <property type="project" value="TreeGrafter"/>
</dbReference>
<dbReference type="Gene3D" id="1.10.390.10">
    <property type="entry name" value="Neutral Protease Domain 2"/>
    <property type="match status" value="1"/>
</dbReference>
<keyword evidence="11" id="KW-0449">Lipoprotein</keyword>
<comment type="cofactor">
    <cofactor evidence="14">
        <name>Zn(2+)</name>
        <dbReference type="ChEBI" id="CHEBI:29105"/>
    </cofactor>
    <text evidence="14">Binds 1 zinc ion per subunit.</text>
</comment>
<feature type="binding site" evidence="14">
    <location>
        <position position="294"/>
    </location>
    <ligand>
        <name>Zn(2+)</name>
        <dbReference type="ChEBI" id="CHEBI:29105"/>
        <note>catalytic</note>
    </ligand>
</feature>
<keyword evidence="5" id="KW-0472">Membrane</keyword>
<dbReference type="GO" id="GO:0005829">
    <property type="term" value="C:cytosol"/>
    <property type="evidence" value="ECO:0007669"/>
    <property type="project" value="TreeGrafter"/>
</dbReference>
<proteinExistence type="inferred from homology"/>
<dbReference type="AlphaFoldDB" id="A0AAN7ZNK7"/>
<keyword evidence="5" id="KW-0325">Glycoprotein</keyword>
<keyword evidence="5" id="KW-0336">GPI-anchor</keyword>
<dbReference type="InterPro" id="IPR001930">
    <property type="entry name" value="Peptidase_M1"/>
</dbReference>
<dbReference type="GO" id="GO:0006508">
    <property type="term" value="P:proteolysis"/>
    <property type="evidence" value="ECO:0007669"/>
    <property type="project" value="UniProtKB-KW"/>
</dbReference>
<evidence type="ECO:0000256" key="2">
    <source>
        <dbReference type="ARBA" id="ARBA00004609"/>
    </source>
</evidence>
<comment type="similarity">
    <text evidence="3">Belongs to the peptidase M1 family.</text>
</comment>
<sequence>MHGLSVTDPSSFSRPDLVIVTDLSLNLTVSFDRKIFKGYVDLVIQKIDKAATELILDTQDLNVFEVYDTDSNSKLNYIVNSSVGEFGSKLSITLPNKSAESFNIRVQYETSAKASGLQWLEPQQTAGKKFPFVFSQFQPIHARSVLPCQDTPAVKASYKATITAPSHLTVLMSAIRQDTIVNGDVTTTTFIQKVPICAYLIAIAIGAIEGKKIGPRSTVWAEGKLIDQAVYEFGETEKQLQTAEAICGPYEWGIYDLLVLPPSFPFGGMENPCLTFVTPTILAGDRSLADVVAHEIAHSWTGNLVTNLNWEHFWLNEGFTVFIERKIVGRLTNSEEQDFDAHCGTVELKETISVLGADNPMTCLVVNLEKTHPDDAFSKVPYEKGHTFLRYLESLVGGPSEFEPFLRKYFEHFKFKTLNSKDFKAFFENFFANKDITKIDWDTWFYSPGMPPVIPAYNTKLLDSCNEYKTKLLNLDHSSGINYKKEDFKKLDTKQLIQVLQDMLEADPQPVEKLKAMDQLLNISSMENSEVKFRWLRIALKAHWEDKIRETLDWINVVGRMKFVRPLYRDLYNWEKARERAITNYNLNCHTMMHVVAYTVRKDLHLV</sequence>
<dbReference type="Gene3D" id="2.60.40.1730">
    <property type="entry name" value="tricorn interacting facor f3 domain"/>
    <property type="match status" value="1"/>
</dbReference>
<evidence type="ECO:0000256" key="3">
    <source>
        <dbReference type="ARBA" id="ARBA00010136"/>
    </source>
</evidence>
<dbReference type="InterPro" id="IPR016024">
    <property type="entry name" value="ARM-type_fold"/>
</dbReference>
<dbReference type="Proteomes" id="UP001329430">
    <property type="component" value="Chromosome 2"/>
</dbReference>
<feature type="binding site" evidence="13">
    <location>
        <begin position="560"/>
        <end position="562"/>
    </location>
    <ligand>
        <name>a peptide</name>
        <dbReference type="ChEBI" id="CHEBI:60466"/>
    </ligand>
</feature>
<keyword evidence="10" id="KW-0482">Metalloprotease</keyword>
<comment type="caution">
    <text evidence="16">The sequence shown here is derived from an EMBL/GenBank/DDBJ whole genome shotgun (WGS) entry which is preliminary data.</text>
</comment>
<dbReference type="SUPFAM" id="SSF63737">
    <property type="entry name" value="Leukotriene A4 hydrolase N-terminal domain"/>
    <property type="match status" value="1"/>
</dbReference>
<dbReference type="PANTHER" id="PTHR45726">
    <property type="entry name" value="LEUKOTRIENE A-4 HYDROLASE"/>
    <property type="match status" value="1"/>
</dbReference>
<evidence type="ECO:0000256" key="13">
    <source>
        <dbReference type="PIRSR" id="PIRSR634015-2"/>
    </source>
</evidence>
<feature type="binding site" evidence="14">
    <location>
        <position position="317"/>
    </location>
    <ligand>
        <name>Zn(2+)</name>
        <dbReference type="ChEBI" id="CHEBI:29105"/>
        <note>catalytic</note>
    </ligand>
</feature>
<evidence type="ECO:0000256" key="9">
    <source>
        <dbReference type="ARBA" id="ARBA00022833"/>
    </source>
</evidence>
<dbReference type="InterPro" id="IPR014782">
    <property type="entry name" value="Peptidase_M1_dom"/>
</dbReference>
<dbReference type="FunFam" id="2.60.40.1730:FF:000004">
    <property type="entry name" value="Leukotriene A(4) hydrolase"/>
    <property type="match status" value="1"/>
</dbReference>
<evidence type="ECO:0000256" key="6">
    <source>
        <dbReference type="ARBA" id="ARBA00022670"/>
    </source>
</evidence>
<keyword evidence="7 14" id="KW-0479">Metal-binding</keyword>
<dbReference type="CDD" id="cd09599">
    <property type="entry name" value="M1_LTA4H"/>
    <property type="match status" value="1"/>
</dbReference>
<evidence type="ECO:0000256" key="1">
    <source>
        <dbReference type="ARBA" id="ARBA00004496"/>
    </source>
</evidence>
<feature type="domain" description="Peptidase M1 leukotriene A4 hydrolase/aminopeptidase C-terminal" evidence="15">
    <location>
        <begin position="460"/>
        <end position="604"/>
    </location>
</feature>
<dbReference type="InterPro" id="IPR034015">
    <property type="entry name" value="M1_LTA4H"/>
</dbReference>
<dbReference type="SMART" id="SM01263">
    <property type="entry name" value="Leuk-A4-hydro_C"/>
    <property type="match status" value="1"/>
</dbReference>
<dbReference type="InterPro" id="IPR049980">
    <property type="entry name" value="LTA4H_cat"/>
</dbReference>
<dbReference type="FunFam" id="3.30.2010.30:FF:000001">
    <property type="entry name" value="Leukotriene A(4) hydrolase"/>
    <property type="match status" value="1"/>
</dbReference>
<keyword evidence="17" id="KW-1185">Reference proteome</keyword>